<dbReference type="SUPFAM" id="SSF102588">
    <property type="entry name" value="LmbE-like"/>
    <property type="match status" value="1"/>
</dbReference>
<comment type="caution">
    <text evidence="1">The sequence shown here is derived from an EMBL/GenBank/DDBJ whole genome shotgun (WGS) entry which is preliminary data.</text>
</comment>
<organism evidence="1 2">
    <name type="scientific">Candidatus Dojkabacteria bacterium</name>
    <dbReference type="NCBI Taxonomy" id="2099670"/>
    <lineage>
        <taxon>Bacteria</taxon>
        <taxon>Candidatus Dojkabacteria</taxon>
    </lineage>
</organism>
<dbReference type="InterPro" id="IPR024078">
    <property type="entry name" value="LmbE-like_dom_sf"/>
</dbReference>
<evidence type="ECO:0000313" key="2">
    <source>
        <dbReference type="Proteomes" id="UP000269410"/>
    </source>
</evidence>
<protein>
    <submittedName>
        <fullName evidence="1">Uncharacterized protein</fullName>
    </submittedName>
</protein>
<evidence type="ECO:0000313" key="1">
    <source>
        <dbReference type="EMBL" id="RMD77711.1"/>
    </source>
</evidence>
<proteinExistence type="predicted"/>
<gene>
    <name evidence="1" type="ORF">D6810_00245</name>
</gene>
<name>A0A3M0Z3T4_9BACT</name>
<reference evidence="1 2" key="1">
    <citation type="submission" date="2018-10" db="EMBL/GenBank/DDBJ databases">
        <title>Thermophilic Lithotrophy and Phototrophy in an Intertidal, Iron-rich, Geothermal Spring.</title>
        <authorList>
            <person name="Ward L.M."/>
            <person name="Idei A."/>
            <person name="Nakagawa M."/>
            <person name="Ueno Y."/>
            <person name="Fischer W."/>
            <person name="Mcglynn S.E."/>
        </authorList>
    </citation>
    <scope>NUCLEOTIDE SEQUENCE [LARGE SCALE GENOMIC DNA]</scope>
    <source>
        <strain evidence="1">J137</strain>
    </source>
</reference>
<dbReference type="AlphaFoldDB" id="A0A3M0Z3T4"/>
<sequence length="91" mass="10631">MLWYEFKPSVIVYISDTFDKKLESILAYKSQFKLDPNRTQTIDNNENTIKYVEARAGVYCFQIQKTFGEPFLSLNYPVGASDPFDLLPNFF</sequence>
<dbReference type="Proteomes" id="UP000269410">
    <property type="component" value="Unassembled WGS sequence"/>
</dbReference>
<dbReference type="Gene3D" id="3.40.50.10320">
    <property type="entry name" value="LmbE-like"/>
    <property type="match status" value="1"/>
</dbReference>
<dbReference type="EMBL" id="RFKV01000007">
    <property type="protein sequence ID" value="RMD77711.1"/>
    <property type="molecule type" value="Genomic_DNA"/>
</dbReference>
<accession>A0A3M0Z3T4</accession>